<dbReference type="PANTHER" id="PTHR13126">
    <property type="entry name" value="CHAPERONE ATP11"/>
    <property type="match status" value="1"/>
</dbReference>
<gene>
    <name evidence="6" type="ORF">GFSPODELE1_LOCUS1281</name>
</gene>
<reference evidence="7" key="1">
    <citation type="submission" date="2024-04" db="EMBL/GenBank/DDBJ databases">
        <authorList>
            <person name="Shaw F."/>
            <person name="Minotto A."/>
        </authorList>
    </citation>
    <scope>NUCLEOTIDE SEQUENCE [LARGE SCALE GENOMIC DNA]</scope>
</reference>
<evidence type="ECO:0000256" key="2">
    <source>
        <dbReference type="ARBA" id="ARBA00009116"/>
    </source>
</evidence>
<evidence type="ECO:0000313" key="6">
    <source>
        <dbReference type="EMBL" id="CAL1696632.1"/>
    </source>
</evidence>
<evidence type="ECO:0000313" key="7">
    <source>
        <dbReference type="Proteomes" id="UP001497453"/>
    </source>
</evidence>
<name>A0ABP1CLQ9_9APHY</name>
<keyword evidence="4" id="KW-0496">Mitochondrion</keyword>
<comment type="subcellular location">
    <subcellularLocation>
        <location evidence="1">Mitochondrion</location>
    </subcellularLocation>
</comment>
<feature type="compositionally biased region" description="Basic and acidic residues" evidence="5">
    <location>
        <begin position="105"/>
        <end position="114"/>
    </location>
</feature>
<keyword evidence="7" id="KW-1185">Reference proteome</keyword>
<accession>A0ABP1CLQ9</accession>
<organism evidence="6 7">
    <name type="scientific">Somion occarium</name>
    <dbReference type="NCBI Taxonomy" id="3059160"/>
    <lineage>
        <taxon>Eukaryota</taxon>
        <taxon>Fungi</taxon>
        <taxon>Dikarya</taxon>
        <taxon>Basidiomycota</taxon>
        <taxon>Agaricomycotina</taxon>
        <taxon>Agaricomycetes</taxon>
        <taxon>Polyporales</taxon>
        <taxon>Cerrenaceae</taxon>
        <taxon>Somion</taxon>
    </lineage>
</organism>
<evidence type="ECO:0000256" key="3">
    <source>
        <dbReference type="ARBA" id="ARBA00022946"/>
    </source>
</evidence>
<evidence type="ECO:0000256" key="5">
    <source>
        <dbReference type="SAM" id="MobiDB-lite"/>
    </source>
</evidence>
<feature type="region of interest" description="Disordered" evidence="5">
    <location>
        <begin position="105"/>
        <end position="142"/>
    </location>
</feature>
<dbReference type="Proteomes" id="UP001497453">
    <property type="component" value="Chromosome 1"/>
</dbReference>
<evidence type="ECO:0008006" key="8">
    <source>
        <dbReference type="Google" id="ProtNLM"/>
    </source>
</evidence>
<dbReference type="Pfam" id="PF06644">
    <property type="entry name" value="ATP11"/>
    <property type="match status" value="1"/>
</dbReference>
<comment type="similarity">
    <text evidence="2">Belongs to the ATP11 family.</text>
</comment>
<dbReference type="InterPro" id="IPR010591">
    <property type="entry name" value="ATP11"/>
</dbReference>
<sequence length="398" mass="45214">MHLSINLAIPKRSGRLGVSQPPLTMTLLFSVPHLLRKYPPSFTQQLLRNKAGRACFATTSLRLRDKDVGSIQHVDYETKYAAKLKKRAAEQGVTIEELRERIKEKERHERELRRAALQKHSAEGDPAYSSANLPFNASEPDEQELAIRNSTPSPIRRVRKDSSPVKPLSSILNLEKLFSNDHTPEQVSVLWRAYHASRSKGTGRGFLCATLPVESYKLMLDVATRYPTFIFPIPRENAQTGEPISEGQRPAEFFFMQWDFHGAPLEPKPQEDIFARPKVSKNPQTSTVLFTPLQEYKLRGTFATPHLVITHYPDLAETHGLVLLRGEITPSPTNNGSFGDDGRYLLNQQDAQLLALGVQKFYLWSDGHKEREALLKRFHESPADFKWEELLKHSEVSS</sequence>
<protein>
    <recommendedName>
        <fullName evidence="8">ATP11-domain-containing protein</fullName>
    </recommendedName>
</protein>
<evidence type="ECO:0000256" key="4">
    <source>
        <dbReference type="ARBA" id="ARBA00023128"/>
    </source>
</evidence>
<proteinExistence type="inferred from homology"/>
<dbReference type="EMBL" id="OZ037944">
    <property type="protein sequence ID" value="CAL1696632.1"/>
    <property type="molecule type" value="Genomic_DNA"/>
</dbReference>
<keyword evidence="3" id="KW-0809">Transit peptide</keyword>
<dbReference type="PANTHER" id="PTHR13126:SF0">
    <property type="entry name" value="ATP SYNTHASE MITOCHONDRIAL F1 COMPLEX ASSEMBLY FACTOR 1"/>
    <property type="match status" value="1"/>
</dbReference>
<evidence type="ECO:0000256" key="1">
    <source>
        <dbReference type="ARBA" id="ARBA00004173"/>
    </source>
</evidence>